<comment type="function">
    <text evidence="1 10">DEAD-box RNA helicase-like protein required for pre-18S rRNA processing, specifically at sites A0, A1, and A2.</text>
</comment>
<evidence type="ECO:0000256" key="3">
    <source>
        <dbReference type="ARBA" id="ARBA00009223"/>
    </source>
</evidence>
<name>A0ABR4AB18_9LECA</name>
<dbReference type="InterPro" id="IPR053939">
    <property type="entry name" value="UTP25_C"/>
</dbReference>
<keyword evidence="6 10" id="KW-0690">Ribosome biogenesis</keyword>
<dbReference type="Pfam" id="PF22916">
    <property type="entry name" value="UTP25_NTPase-like"/>
    <property type="match status" value="1"/>
</dbReference>
<feature type="domain" description="UTP25 NTP hydrolase-like" evidence="13">
    <location>
        <begin position="284"/>
        <end position="541"/>
    </location>
</feature>
<feature type="domain" description="UTP25 C-terminal" evidence="12">
    <location>
        <begin position="552"/>
        <end position="749"/>
    </location>
</feature>
<evidence type="ECO:0000256" key="2">
    <source>
        <dbReference type="ARBA" id="ARBA00004604"/>
    </source>
</evidence>
<reference evidence="14 15" key="1">
    <citation type="submission" date="2024-09" db="EMBL/GenBank/DDBJ databases">
        <title>Rethinking Asexuality: The Enigmatic Case of Functional Sexual Genes in Lepraria (Stereocaulaceae).</title>
        <authorList>
            <person name="Doellman M."/>
            <person name="Sun Y."/>
            <person name="Barcenas-Pena A."/>
            <person name="Lumbsch H.T."/>
            <person name="Grewe F."/>
        </authorList>
    </citation>
    <scope>NUCLEOTIDE SEQUENCE [LARGE SCALE GENOMIC DNA]</scope>
    <source>
        <strain evidence="14 15">Mercado 3170</strain>
    </source>
</reference>
<dbReference type="EMBL" id="JBEFKJ010000014">
    <property type="protein sequence ID" value="KAL2042258.1"/>
    <property type="molecule type" value="Genomic_DNA"/>
</dbReference>
<dbReference type="SUPFAM" id="SSF52540">
    <property type="entry name" value="P-loop containing nucleoside triphosphate hydrolases"/>
    <property type="match status" value="1"/>
</dbReference>
<evidence type="ECO:0000256" key="7">
    <source>
        <dbReference type="ARBA" id="ARBA00022552"/>
    </source>
</evidence>
<evidence type="ECO:0000259" key="12">
    <source>
        <dbReference type="Pfam" id="PF06862"/>
    </source>
</evidence>
<evidence type="ECO:0000256" key="1">
    <source>
        <dbReference type="ARBA" id="ARBA00002883"/>
    </source>
</evidence>
<evidence type="ECO:0000256" key="6">
    <source>
        <dbReference type="ARBA" id="ARBA00022517"/>
    </source>
</evidence>
<feature type="compositionally biased region" description="Polar residues" evidence="11">
    <location>
        <begin position="76"/>
        <end position="88"/>
    </location>
</feature>
<evidence type="ECO:0000256" key="8">
    <source>
        <dbReference type="ARBA" id="ARBA00023242"/>
    </source>
</evidence>
<accession>A0ABR4AB18</accession>
<proteinExistence type="inferred from homology"/>
<evidence type="ECO:0000259" key="13">
    <source>
        <dbReference type="Pfam" id="PF22916"/>
    </source>
</evidence>
<evidence type="ECO:0000313" key="14">
    <source>
        <dbReference type="EMBL" id="KAL2042258.1"/>
    </source>
</evidence>
<organism evidence="14 15">
    <name type="scientific">Stereocaulon virgatum</name>
    <dbReference type="NCBI Taxonomy" id="373712"/>
    <lineage>
        <taxon>Eukaryota</taxon>
        <taxon>Fungi</taxon>
        <taxon>Dikarya</taxon>
        <taxon>Ascomycota</taxon>
        <taxon>Pezizomycotina</taxon>
        <taxon>Lecanoromycetes</taxon>
        <taxon>OSLEUM clade</taxon>
        <taxon>Lecanoromycetidae</taxon>
        <taxon>Lecanorales</taxon>
        <taxon>Lecanorineae</taxon>
        <taxon>Stereocaulaceae</taxon>
        <taxon>Stereocaulon</taxon>
    </lineage>
</organism>
<comment type="subcellular location">
    <subcellularLocation>
        <location evidence="2 10">Nucleus</location>
        <location evidence="2 10">Nucleolus</location>
    </subcellularLocation>
</comment>
<dbReference type="InterPro" id="IPR053940">
    <property type="entry name" value="UTP25_NTPase-like"/>
</dbReference>
<sequence>MPTICPPSSERNLSGLASVMAPFSRGKSRIDHKPHAKGKQRTSIRGRRRGERRGDHAARAANKGTFHPTRVEEQGQDASDNESQSLNSDNKDVDEEGSEPSSNSEDEDARPGTVQPYNALLLSLGASKQRSEPQSKKRKLDSTEIVSKPDVLDTELDLVGESEESEEPGIDGPEIESEAEYEAEEDYDPFFKHLGNLGDDQRLEQAIVAVKENQWSTKRHAHISNWSQTLKNPVVSDSAPDMGLGSCSSAKDLMLKQRLRGSAERILPPFDKLTGSLAFSIFHYQDILFPKRTLGNKETLRKLTCLHLLNHVFKTRDTVIKNNTRLGKEDALEDIEYRDQGFTRPKVLVILPTRHSCVEFVDTIVSLCEPEQQENKKRFQETYASGEDPSRNKPEDFRELFAGNDDDMFRLGLKFTRKTVKFFAQFYNSDIIFASPLGLRMALGADDPKKQDHDFLSSIEVVLVDQAEAMLMQNWEHVEYIFEHLNLQPKEAHGCDFSRVRNWYLDGNAEYIRQTILISAFNFPSLNRLYTHHMLNIEGKIKYAREEEGAIIDLGLSLKQTFSRFNFRIPIDEPDDRFKYFTAAVVPSLMKQSKSGAAGDHGVLIYLPTYADFVRVRNYLANSSDTQDMSFGSVSEYTSAKDVARARSHFLSGRHSVLLYTERAHHFRRYHLKGVRRVIMYGLPENPIFYKEVVGGYLSASIAAARLGTHAASVRALFSRLDILKLERIVGTARYLSMLKESRGDTFDFV</sequence>
<dbReference type="InterPro" id="IPR010678">
    <property type="entry name" value="UTP25"/>
</dbReference>
<dbReference type="InterPro" id="IPR027417">
    <property type="entry name" value="P-loop_NTPase"/>
</dbReference>
<evidence type="ECO:0000256" key="9">
    <source>
        <dbReference type="ARBA" id="ARBA00023274"/>
    </source>
</evidence>
<evidence type="ECO:0000313" key="15">
    <source>
        <dbReference type="Proteomes" id="UP001590950"/>
    </source>
</evidence>
<dbReference type="PANTHER" id="PTHR12933:SF0">
    <property type="entry name" value="U3 SMALL NUCLEOLAR RNA-ASSOCIATED PROTEIN 25 HOMOLOG"/>
    <property type="match status" value="1"/>
</dbReference>
<gene>
    <name evidence="14" type="ORF">N7G274_004746</name>
</gene>
<feature type="compositionally biased region" description="Basic residues" evidence="11">
    <location>
        <begin position="34"/>
        <end position="51"/>
    </location>
</feature>
<keyword evidence="8 10" id="KW-0539">Nucleus</keyword>
<evidence type="ECO:0000256" key="5">
    <source>
        <dbReference type="ARBA" id="ARBA00015422"/>
    </source>
</evidence>
<dbReference type="Proteomes" id="UP001590950">
    <property type="component" value="Unassembled WGS sequence"/>
</dbReference>
<keyword evidence="9 10" id="KW-0687">Ribonucleoprotein</keyword>
<evidence type="ECO:0000256" key="11">
    <source>
        <dbReference type="SAM" id="MobiDB-lite"/>
    </source>
</evidence>
<dbReference type="Gene3D" id="3.40.50.300">
    <property type="entry name" value="P-loop containing nucleotide triphosphate hydrolases"/>
    <property type="match status" value="1"/>
</dbReference>
<comment type="subunit">
    <text evidence="4 10">Component of the ribosomal small subunit (SSU) processome composed of at least 40 protein subunits and snoRNA U3.</text>
</comment>
<feature type="compositionally biased region" description="Acidic residues" evidence="11">
    <location>
        <begin position="92"/>
        <end position="108"/>
    </location>
</feature>
<evidence type="ECO:0000256" key="10">
    <source>
        <dbReference type="RuleBase" id="RU365070"/>
    </source>
</evidence>
<protein>
    <recommendedName>
        <fullName evidence="5 10">U3 small nucleolar RNA-associated protein 25</fullName>
        <shortName evidence="10">U3 snoRNA-associated protein 25</shortName>
    </recommendedName>
</protein>
<comment type="similarity">
    <text evidence="3 10">Belongs to the UTP25 family.</text>
</comment>
<dbReference type="PANTHER" id="PTHR12933">
    <property type="entry name" value="ORF PROTEIN-RELATED"/>
    <property type="match status" value="1"/>
</dbReference>
<keyword evidence="15" id="KW-1185">Reference proteome</keyword>
<feature type="compositionally biased region" description="Acidic residues" evidence="11">
    <location>
        <begin position="152"/>
        <end position="181"/>
    </location>
</feature>
<comment type="caution">
    <text evidence="14">The sequence shown here is derived from an EMBL/GenBank/DDBJ whole genome shotgun (WGS) entry which is preliminary data.</text>
</comment>
<keyword evidence="7 10" id="KW-0698">rRNA processing</keyword>
<dbReference type="Pfam" id="PF06862">
    <property type="entry name" value="Utp25_C"/>
    <property type="match status" value="1"/>
</dbReference>
<feature type="region of interest" description="Disordered" evidence="11">
    <location>
        <begin position="24"/>
        <end position="181"/>
    </location>
</feature>
<evidence type="ECO:0000256" key="4">
    <source>
        <dbReference type="ARBA" id="ARBA00011192"/>
    </source>
</evidence>